<dbReference type="EMBL" id="BAQB01000001">
    <property type="protein sequence ID" value="GBR43718.1"/>
    <property type="molecule type" value="Genomic_DNA"/>
</dbReference>
<protein>
    <recommendedName>
        <fullName evidence="2">Phosphonoacetaldehyde hydrolase</fullName>
        <shortName evidence="2">Phosphonatase</shortName>
        <ecNumber evidence="2">3.11.1.1</ecNumber>
    </recommendedName>
    <alternativeName>
        <fullName evidence="2">Phosphonoacetaldehyde phosphonohydrolase</fullName>
    </alternativeName>
</protein>
<dbReference type="Gene3D" id="3.40.50.1000">
    <property type="entry name" value="HAD superfamily/HAD-like"/>
    <property type="match status" value="1"/>
</dbReference>
<proteinExistence type="inferred from homology"/>
<name>A0ABQ0QGA6_9PROT</name>
<keyword evidence="2" id="KW-0479">Metal-binding</keyword>
<feature type="binding site" evidence="2">
    <location>
        <position position="12"/>
    </location>
    <ligand>
        <name>Mg(2+)</name>
        <dbReference type="ChEBI" id="CHEBI:18420"/>
    </ligand>
</feature>
<comment type="subunit">
    <text evidence="2">Homodimer.</text>
</comment>
<dbReference type="InterPro" id="IPR050155">
    <property type="entry name" value="HAD-like_hydrolase_sf"/>
</dbReference>
<dbReference type="RefSeq" id="WP_267288020.1">
    <property type="nucleotide sequence ID" value="NZ_BAQB01000001.1"/>
</dbReference>
<dbReference type="InterPro" id="IPR006439">
    <property type="entry name" value="HAD-SF_hydro_IA"/>
</dbReference>
<evidence type="ECO:0000313" key="3">
    <source>
        <dbReference type="EMBL" id="GBR43718.1"/>
    </source>
</evidence>
<keyword evidence="2" id="KW-0460">Magnesium</keyword>
<reference evidence="3" key="1">
    <citation type="submission" date="2013-04" db="EMBL/GenBank/DDBJ databases">
        <title>The genome sequencing project of 58 acetic acid bacteria.</title>
        <authorList>
            <person name="Okamoto-Kainuma A."/>
            <person name="Ishikawa M."/>
            <person name="Umino S."/>
            <person name="Koizumi Y."/>
            <person name="Shiwa Y."/>
            <person name="Yoshikawa H."/>
            <person name="Matsutani M."/>
            <person name="Matsushita K."/>
        </authorList>
    </citation>
    <scope>NUCLEOTIDE SEQUENCE</scope>
    <source>
        <strain evidence="3">NBRC 106556</strain>
    </source>
</reference>
<gene>
    <name evidence="2" type="primary">phnX</name>
    <name evidence="3" type="ORF">AA106556_0188</name>
</gene>
<dbReference type="SFLD" id="SFLDS00003">
    <property type="entry name" value="Haloacid_Dehalogenase"/>
    <property type="match status" value="1"/>
</dbReference>
<dbReference type="HAMAP" id="MF_01375">
    <property type="entry name" value="PhnX"/>
    <property type="match status" value="1"/>
</dbReference>
<feature type="active site" description="Schiff-base intermediate with substrate" evidence="2">
    <location>
        <position position="53"/>
    </location>
</feature>
<feature type="binding site" evidence="2">
    <location>
        <position position="14"/>
    </location>
    <ligand>
        <name>Mg(2+)</name>
        <dbReference type="ChEBI" id="CHEBI:18420"/>
    </ligand>
</feature>
<keyword evidence="1 2" id="KW-0704">Schiff base</keyword>
<dbReference type="EC" id="3.11.1.1" evidence="2"/>
<dbReference type="NCBIfam" id="TIGR01422">
    <property type="entry name" value="phosphonatase"/>
    <property type="match status" value="1"/>
</dbReference>
<dbReference type="InterPro" id="IPR023198">
    <property type="entry name" value="PGP-like_dom2"/>
</dbReference>
<evidence type="ECO:0000256" key="1">
    <source>
        <dbReference type="ARBA" id="ARBA00023270"/>
    </source>
</evidence>
<dbReference type="SFLD" id="SFLDG01129">
    <property type="entry name" value="C1.5:_HAD__Beta-PGM__Phosphata"/>
    <property type="match status" value="1"/>
</dbReference>
<evidence type="ECO:0000313" key="4">
    <source>
        <dbReference type="Proteomes" id="UP001062443"/>
    </source>
</evidence>
<dbReference type="GO" id="GO:0016787">
    <property type="term" value="F:hydrolase activity"/>
    <property type="evidence" value="ECO:0007669"/>
    <property type="project" value="UniProtKB-KW"/>
</dbReference>
<comment type="cofactor">
    <cofactor evidence="2">
        <name>Mg(2+)</name>
        <dbReference type="ChEBI" id="CHEBI:18420"/>
    </cofactor>
    <text evidence="2">Binds 1 Mg(2+) ion per subunit.</text>
</comment>
<feature type="active site" description="Nucleophile" evidence="2">
    <location>
        <position position="12"/>
    </location>
</feature>
<feature type="binding site" evidence="2">
    <location>
        <position position="186"/>
    </location>
    <ligand>
        <name>Mg(2+)</name>
        <dbReference type="ChEBI" id="CHEBI:18420"/>
    </ligand>
</feature>
<dbReference type="NCBIfam" id="TIGR01509">
    <property type="entry name" value="HAD-SF-IA-v3"/>
    <property type="match status" value="1"/>
</dbReference>
<dbReference type="InterPro" id="IPR006323">
    <property type="entry name" value="Phosphonoacetald_hydro"/>
</dbReference>
<accession>A0ABQ0QGA6</accession>
<sequence>MISSVFDAVIFDWAGTLIDFGSRAPMQAFVDSFARFNVDISIAEARQPMGIAKRPHIAALLTHPRIHAAWTNAHGHPPSEADLDAVYADFIPRNMISAAAHAAPIPGAARCLQTLREHGLKIGSTTGYTRAIMETILPHAAKHNVTVDHLVCAEETPSGRPTPLMLWHNLIALNIWPAQRVVKVDDTPIGIAEGLNAGALTVGVAVSGNCFGHSEADIAAMSSDEFTAKRHAAYHALRQAGAHYVIDTIADLPTILSQHAAQHHKTDGAA</sequence>
<comment type="catalytic activity">
    <reaction evidence="2">
        <text>phosphonoacetaldehyde + H2O = acetaldehyde + phosphate + H(+)</text>
        <dbReference type="Rhea" id="RHEA:18905"/>
        <dbReference type="ChEBI" id="CHEBI:15343"/>
        <dbReference type="ChEBI" id="CHEBI:15377"/>
        <dbReference type="ChEBI" id="CHEBI:15378"/>
        <dbReference type="ChEBI" id="CHEBI:43474"/>
        <dbReference type="ChEBI" id="CHEBI:58383"/>
        <dbReference type="EC" id="3.11.1.1"/>
    </reaction>
</comment>
<dbReference type="PANTHER" id="PTHR43434:SF19">
    <property type="entry name" value="PHOSPHONOACETALDEHYDE HYDROLASE"/>
    <property type="match status" value="1"/>
</dbReference>
<comment type="similarity">
    <text evidence="2">Belongs to the HAD-like hydrolase superfamily. PhnX family.</text>
</comment>
<keyword evidence="2 3" id="KW-0378">Hydrolase</keyword>
<dbReference type="PANTHER" id="PTHR43434">
    <property type="entry name" value="PHOSPHOGLYCOLATE PHOSPHATASE"/>
    <property type="match status" value="1"/>
</dbReference>
<comment type="caution">
    <text evidence="3">The sequence shown here is derived from an EMBL/GenBank/DDBJ whole genome shotgun (WGS) entry which is preliminary data.</text>
</comment>
<dbReference type="Pfam" id="PF00702">
    <property type="entry name" value="Hydrolase"/>
    <property type="match status" value="1"/>
</dbReference>
<dbReference type="SUPFAM" id="SSF56784">
    <property type="entry name" value="HAD-like"/>
    <property type="match status" value="1"/>
</dbReference>
<comment type="function">
    <text evidence="2">Involved in phosphonate degradation.</text>
</comment>
<organism evidence="3 4">
    <name type="scientific">Neokomagataea tanensis NBRC 106556</name>
    <dbReference type="NCBI Taxonomy" id="1223519"/>
    <lineage>
        <taxon>Bacteria</taxon>
        <taxon>Pseudomonadati</taxon>
        <taxon>Pseudomonadota</taxon>
        <taxon>Alphaproteobacteria</taxon>
        <taxon>Acetobacterales</taxon>
        <taxon>Acetobacteraceae</taxon>
        <taxon>Neokomagataea</taxon>
    </lineage>
</organism>
<dbReference type="SFLD" id="SFLDG01135">
    <property type="entry name" value="C1.5.6:_HAD__Beta-PGM__Phospha"/>
    <property type="match status" value="1"/>
</dbReference>
<dbReference type="InterPro" id="IPR036412">
    <property type="entry name" value="HAD-like_sf"/>
</dbReference>
<dbReference type="Proteomes" id="UP001062443">
    <property type="component" value="Unassembled WGS sequence"/>
</dbReference>
<dbReference type="Gene3D" id="1.10.150.240">
    <property type="entry name" value="Putative phosphatase, domain 2"/>
    <property type="match status" value="1"/>
</dbReference>
<keyword evidence="4" id="KW-1185">Reference proteome</keyword>
<dbReference type="InterPro" id="IPR023214">
    <property type="entry name" value="HAD_sf"/>
</dbReference>
<evidence type="ECO:0000256" key="2">
    <source>
        <dbReference type="HAMAP-Rule" id="MF_01375"/>
    </source>
</evidence>